<organism evidence="1 2">
    <name type="scientific">Toxocara canis</name>
    <name type="common">Canine roundworm</name>
    <dbReference type="NCBI Taxonomy" id="6265"/>
    <lineage>
        <taxon>Eukaryota</taxon>
        <taxon>Metazoa</taxon>
        <taxon>Ecdysozoa</taxon>
        <taxon>Nematoda</taxon>
        <taxon>Chromadorea</taxon>
        <taxon>Rhabditida</taxon>
        <taxon>Spirurina</taxon>
        <taxon>Ascaridomorpha</taxon>
        <taxon>Ascaridoidea</taxon>
        <taxon>Toxocaridae</taxon>
        <taxon>Toxocara</taxon>
    </lineage>
</organism>
<dbReference type="EMBL" id="JPKZ01001697">
    <property type="protein sequence ID" value="KHN80662.1"/>
    <property type="molecule type" value="Genomic_DNA"/>
</dbReference>
<keyword evidence="2" id="KW-1185">Reference proteome</keyword>
<gene>
    <name evidence="1" type="ORF">Tcan_10933</name>
</gene>
<evidence type="ECO:0000313" key="1">
    <source>
        <dbReference type="EMBL" id="KHN80662.1"/>
    </source>
</evidence>
<sequence>MHAPTHIETNTRKRPAAIPHACTHADADTSNGHRHCKKYAHMKACAETRNARHVKTRALAPTDGNRQRHMHESMRRNAGMDESAHTYGGAQEQAEEHRETRGYVCLLEDTPPHMRACSMSRACI</sequence>
<proteinExistence type="predicted"/>
<dbReference type="AlphaFoldDB" id="A0A0B2VGR4"/>
<protein>
    <submittedName>
        <fullName evidence="1">Uncharacterized protein</fullName>
    </submittedName>
</protein>
<accession>A0A0B2VGR4</accession>
<dbReference type="Proteomes" id="UP000031036">
    <property type="component" value="Unassembled WGS sequence"/>
</dbReference>
<comment type="caution">
    <text evidence="1">The sequence shown here is derived from an EMBL/GenBank/DDBJ whole genome shotgun (WGS) entry which is preliminary data.</text>
</comment>
<evidence type="ECO:0000313" key="2">
    <source>
        <dbReference type="Proteomes" id="UP000031036"/>
    </source>
</evidence>
<reference evidence="1 2" key="1">
    <citation type="submission" date="2014-11" db="EMBL/GenBank/DDBJ databases">
        <title>Genetic blueprint of the zoonotic pathogen Toxocara canis.</title>
        <authorList>
            <person name="Zhu X.-Q."/>
            <person name="Korhonen P.K."/>
            <person name="Cai H."/>
            <person name="Young N.D."/>
            <person name="Nejsum P."/>
            <person name="von Samson-Himmelstjerna G."/>
            <person name="Boag P.R."/>
            <person name="Tan P."/>
            <person name="Li Q."/>
            <person name="Min J."/>
            <person name="Yang Y."/>
            <person name="Wang X."/>
            <person name="Fang X."/>
            <person name="Hall R.S."/>
            <person name="Hofmann A."/>
            <person name="Sternberg P.W."/>
            <person name="Jex A.R."/>
            <person name="Gasser R.B."/>
        </authorList>
    </citation>
    <scope>NUCLEOTIDE SEQUENCE [LARGE SCALE GENOMIC DNA]</scope>
    <source>
        <strain evidence="1">PN_DK_2014</strain>
    </source>
</reference>
<name>A0A0B2VGR4_TOXCA</name>